<proteinExistence type="inferred from homology"/>
<sequence>MADTRGRAPSPSRANRNRSREKDRVKEPEKTEEKPSIDREKAGVYAHHVAAYPALPGIQLRSGRTCPLLLRVFCNQGRHHRLDEYSRTALPSNELQVYTWKDATLKELMSLVKEVNPDTRRRGTMFDFAIVFPDARRGGFIMKEIGSTVAGVKGTDDAITLESKKFQIGDFIDVAIQQPRAGRRDRPY</sequence>
<evidence type="ECO:0000256" key="4">
    <source>
        <dbReference type="ARBA" id="ARBA00023163"/>
    </source>
</evidence>
<reference evidence="7" key="2">
    <citation type="journal article" date="2023" name="Science">
        <title>Genomic signatures of disease resistance in endangered staghorn corals.</title>
        <authorList>
            <person name="Vollmer S.V."/>
            <person name="Selwyn J.D."/>
            <person name="Despard B.A."/>
            <person name="Roesel C.L."/>
        </authorList>
    </citation>
    <scope>NUCLEOTIDE SEQUENCE</scope>
    <source>
        <strain evidence="7">K2</strain>
    </source>
</reference>
<dbReference type="AlphaFoldDB" id="A0AAD9R129"/>
<feature type="region of interest" description="Disordered" evidence="6">
    <location>
        <begin position="1"/>
        <end position="40"/>
    </location>
</feature>
<dbReference type="Proteomes" id="UP001249851">
    <property type="component" value="Unassembled WGS sequence"/>
</dbReference>
<dbReference type="InterPro" id="IPR042534">
    <property type="entry name" value="SAP18_sf"/>
</dbReference>
<dbReference type="EMBL" id="JARQWQ010000007">
    <property type="protein sequence ID" value="KAK2570786.1"/>
    <property type="molecule type" value="Genomic_DNA"/>
</dbReference>
<evidence type="ECO:0000256" key="2">
    <source>
        <dbReference type="ARBA" id="ARBA00022491"/>
    </source>
</evidence>
<dbReference type="GO" id="GO:0003714">
    <property type="term" value="F:transcription corepressor activity"/>
    <property type="evidence" value="ECO:0007669"/>
    <property type="project" value="TreeGrafter"/>
</dbReference>
<dbReference type="Gene3D" id="3.10.20.550">
    <property type="entry name" value="ASAP complex, SAP18 subunit"/>
    <property type="match status" value="1"/>
</dbReference>
<name>A0AAD9R129_ACRCE</name>
<keyword evidence="2" id="KW-0678">Repressor</keyword>
<keyword evidence="3" id="KW-0805">Transcription regulation</keyword>
<dbReference type="FunFam" id="3.10.20.550:FF:000001">
    <property type="entry name" value="Histone deacetylase complex subunit SAP18"/>
    <property type="match status" value="1"/>
</dbReference>
<comment type="similarity">
    <text evidence="1">Belongs to the SAP18 family.</text>
</comment>
<comment type="caution">
    <text evidence="7">The sequence shown here is derived from an EMBL/GenBank/DDBJ whole genome shotgun (WGS) entry which is preliminary data.</text>
</comment>
<dbReference type="PANTHER" id="PTHR13082">
    <property type="entry name" value="SAP18"/>
    <property type="match status" value="1"/>
</dbReference>
<dbReference type="GO" id="GO:0005634">
    <property type="term" value="C:nucleus"/>
    <property type="evidence" value="ECO:0007669"/>
    <property type="project" value="TreeGrafter"/>
</dbReference>
<gene>
    <name evidence="7" type="ORF">P5673_004481</name>
</gene>
<keyword evidence="4" id="KW-0804">Transcription</keyword>
<feature type="compositionally biased region" description="Basic and acidic residues" evidence="6">
    <location>
        <begin position="18"/>
        <end position="40"/>
    </location>
</feature>
<evidence type="ECO:0000256" key="3">
    <source>
        <dbReference type="ARBA" id="ARBA00023015"/>
    </source>
</evidence>
<reference evidence="7" key="1">
    <citation type="journal article" date="2023" name="G3 (Bethesda)">
        <title>Whole genome assembly and annotation of the endangered Caribbean coral Acropora cervicornis.</title>
        <authorList>
            <person name="Selwyn J.D."/>
            <person name="Vollmer S.V."/>
        </authorList>
    </citation>
    <scope>NUCLEOTIDE SEQUENCE</scope>
    <source>
        <strain evidence="7">K2</strain>
    </source>
</reference>
<evidence type="ECO:0000313" key="7">
    <source>
        <dbReference type="EMBL" id="KAK2570786.1"/>
    </source>
</evidence>
<dbReference type="Pfam" id="PF06487">
    <property type="entry name" value="SAP18"/>
    <property type="match status" value="1"/>
</dbReference>
<evidence type="ECO:0000256" key="5">
    <source>
        <dbReference type="ARBA" id="ARBA00030511"/>
    </source>
</evidence>
<organism evidence="7 8">
    <name type="scientific">Acropora cervicornis</name>
    <name type="common">Staghorn coral</name>
    <dbReference type="NCBI Taxonomy" id="6130"/>
    <lineage>
        <taxon>Eukaryota</taxon>
        <taxon>Metazoa</taxon>
        <taxon>Cnidaria</taxon>
        <taxon>Anthozoa</taxon>
        <taxon>Hexacorallia</taxon>
        <taxon>Scleractinia</taxon>
        <taxon>Astrocoeniina</taxon>
        <taxon>Acroporidae</taxon>
        <taxon>Acropora</taxon>
    </lineage>
</organism>
<protein>
    <recommendedName>
        <fullName evidence="5">18 kDa Sin3-associated polypeptide</fullName>
    </recommendedName>
</protein>
<evidence type="ECO:0000256" key="1">
    <source>
        <dbReference type="ARBA" id="ARBA00009143"/>
    </source>
</evidence>
<evidence type="ECO:0000256" key="6">
    <source>
        <dbReference type="SAM" id="MobiDB-lite"/>
    </source>
</evidence>
<dbReference type="PANTHER" id="PTHR13082:SF0">
    <property type="entry name" value="HISTONE DEACETYLASE COMPLEX SUBUNIT SAP18"/>
    <property type="match status" value="1"/>
</dbReference>
<dbReference type="InterPro" id="IPR010516">
    <property type="entry name" value="SAP18"/>
</dbReference>
<evidence type="ECO:0000313" key="8">
    <source>
        <dbReference type="Proteomes" id="UP001249851"/>
    </source>
</evidence>
<accession>A0AAD9R129</accession>
<keyword evidence="8" id="KW-1185">Reference proteome</keyword>